<accession>F7NG94</accession>
<proteinExistence type="predicted"/>
<evidence type="ECO:0000313" key="1">
    <source>
        <dbReference type="EMBL" id="EGO65012.1"/>
    </source>
</evidence>
<name>F7NG94_9FIRM</name>
<protein>
    <submittedName>
        <fullName evidence="1">Uncharacterized protein</fullName>
    </submittedName>
</protein>
<organism evidence="1 2">
    <name type="scientific">Acetonema longum DSM 6540</name>
    <dbReference type="NCBI Taxonomy" id="1009370"/>
    <lineage>
        <taxon>Bacteria</taxon>
        <taxon>Bacillati</taxon>
        <taxon>Bacillota</taxon>
        <taxon>Negativicutes</taxon>
        <taxon>Acetonemataceae</taxon>
        <taxon>Acetonema</taxon>
    </lineage>
</organism>
<dbReference type="RefSeq" id="WP_004093565.1">
    <property type="nucleotide sequence ID" value="NZ_AFGF01000040.1"/>
</dbReference>
<keyword evidence="2" id="KW-1185">Reference proteome</keyword>
<reference evidence="1 2" key="1">
    <citation type="journal article" date="2011" name="EMBO J.">
        <title>Structural diversity of bacterial flagellar motors.</title>
        <authorList>
            <person name="Chen S."/>
            <person name="Beeby M."/>
            <person name="Murphy G.E."/>
            <person name="Leadbetter J.R."/>
            <person name="Hendrixson D.R."/>
            <person name="Briegel A."/>
            <person name="Li Z."/>
            <person name="Shi J."/>
            <person name="Tocheva E.I."/>
            <person name="Muller A."/>
            <person name="Dobro M.J."/>
            <person name="Jensen G.J."/>
        </authorList>
    </citation>
    <scope>NUCLEOTIDE SEQUENCE [LARGE SCALE GENOMIC DNA]</scope>
    <source>
        <strain evidence="1 2">DSM 6540</strain>
    </source>
</reference>
<sequence length="91" mass="10536">MLNKNHNHFILLKCKVHSIPFVFPIPLFIFKDLLKTITDLFAVWVHFLPISQIPQMILASTMQLLIELEEMGSLELIDVSAKEFQLTISLE</sequence>
<dbReference type="EMBL" id="AFGF01000040">
    <property type="protein sequence ID" value="EGO65012.1"/>
    <property type="molecule type" value="Genomic_DNA"/>
</dbReference>
<gene>
    <name evidence="1" type="ORF">ALO_05403</name>
</gene>
<dbReference type="Proteomes" id="UP000003240">
    <property type="component" value="Unassembled WGS sequence"/>
</dbReference>
<comment type="caution">
    <text evidence="1">The sequence shown here is derived from an EMBL/GenBank/DDBJ whole genome shotgun (WGS) entry which is preliminary data.</text>
</comment>
<dbReference type="STRING" id="1009370.ALO_05403"/>
<evidence type="ECO:0000313" key="2">
    <source>
        <dbReference type="Proteomes" id="UP000003240"/>
    </source>
</evidence>
<dbReference type="AlphaFoldDB" id="F7NG94"/>
<dbReference type="eggNOG" id="ENOG502ZG3C">
    <property type="taxonomic scope" value="Bacteria"/>
</dbReference>